<dbReference type="PANTHER" id="PTHR13003">
    <property type="entry name" value="NUP107-RELATED"/>
    <property type="match status" value="1"/>
</dbReference>
<dbReference type="VEuPathDB" id="VectorBase:ASIC009779"/>
<evidence type="ECO:0000256" key="6">
    <source>
        <dbReference type="ARBA" id="ARBA00023132"/>
    </source>
</evidence>
<evidence type="ECO:0000256" key="3">
    <source>
        <dbReference type="ARBA" id="ARBA00022816"/>
    </source>
</evidence>
<dbReference type="EnsemblMetazoa" id="ASIC009779-RA">
    <property type="protein sequence ID" value="ASIC009779-PA"/>
    <property type="gene ID" value="ASIC009779"/>
</dbReference>
<keyword evidence="7 9" id="KW-0472">Membrane</keyword>
<dbReference type="EMBL" id="KE525161">
    <property type="protein sequence ID" value="KFB42084.1"/>
    <property type="molecule type" value="Genomic_DNA"/>
</dbReference>
<feature type="compositionally biased region" description="Acidic residues" evidence="11">
    <location>
        <begin position="777"/>
        <end position="789"/>
    </location>
</feature>
<dbReference type="GO" id="GO:0006606">
    <property type="term" value="P:protein import into nucleus"/>
    <property type="evidence" value="ECO:0007669"/>
    <property type="project" value="TreeGrafter"/>
</dbReference>
<evidence type="ECO:0000256" key="5">
    <source>
        <dbReference type="ARBA" id="ARBA00023010"/>
    </source>
</evidence>
<keyword evidence="5 9" id="KW-0811">Translocation</keyword>
<evidence type="ECO:0000313" key="12">
    <source>
        <dbReference type="EMBL" id="KFB42084.1"/>
    </source>
</evidence>
<evidence type="ECO:0000256" key="7">
    <source>
        <dbReference type="ARBA" id="ARBA00023136"/>
    </source>
</evidence>
<reference evidence="12 14" key="1">
    <citation type="journal article" date="2014" name="BMC Genomics">
        <title>Genome sequence of Anopheles sinensis provides insight into genetics basis of mosquito competence for malaria parasites.</title>
        <authorList>
            <person name="Zhou D."/>
            <person name="Zhang D."/>
            <person name="Ding G."/>
            <person name="Shi L."/>
            <person name="Hou Q."/>
            <person name="Ye Y."/>
            <person name="Xu Y."/>
            <person name="Zhou H."/>
            <person name="Xiong C."/>
            <person name="Li S."/>
            <person name="Yu J."/>
            <person name="Hong S."/>
            <person name="Yu X."/>
            <person name="Zou P."/>
            <person name="Chen C."/>
            <person name="Chang X."/>
            <person name="Wang W."/>
            <person name="Lv Y."/>
            <person name="Sun Y."/>
            <person name="Ma L."/>
            <person name="Shen B."/>
            <person name="Zhu C."/>
        </authorList>
    </citation>
    <scope>NUCLEOTIDE SEQUENCE [LARGE SCALE GENOMIC DNA]</scope>
</reference>
<evidence type="ECO:0000256" key="9">
    <source>
        <dbReference type="RuleBase" id="RU365072"/>
    </source>
</evidence>
<keyword evidence="14" id="KW-1185">Reference proteome</keyword>
<dbReference type="Gene3D" id="1.10.3450.20">
    <property type="match status" value="1"/>
</dbReference>
<comment type="similarity">
    <text evidence="1 9">Belongs to the nucleoporin Nup84/Nup107 family.</text>
</comment>
<dbReference type="EMBL" id="ATLV01017297">
    <property type="status" value="NOT_ANNOTATED_CDS"/>
    <property type="molecule type" value="Genomic_DNA"/>
</dbReference>
<evidence type="ECO:0000313" key="13">
    <source>
        <dbReference type="EnsemblMetazoa" id="ASIC009779-PA"/>
    </source>
</evidence>
<dbReference type="GO" id="GO:0031965">
    <property type="term" value="C:nuclear membrane"/>
    <property type="evidence" value="ECO:0007669"/>
    <property type="project" value="UniProtKB-SubCell"/>
</dbReference>
<proteinExistence type="inferred from homology"/>
<dbReference type="GO" id="GO:0031080">
    <property type="term" value="C:nuclear pore outer ring"/>
    <property type="evidence" value="ECO:0007669"/>
    <property type="project" value="TreeGrafter"/>
</dbReference>
<dbReference type="VEuPathDB" id="VectorBase:ASIS013488"/>
<dbReference type="PANTHER" id="PTHR13003:SF2">
    <property type="entry name" value="NUCLEAR PORE COMPLEX PROTEIN NUP107"/>
    <property type="match status" value="1"/>
</dbReference>
<evidence type="ECO:0000313" key="14">
    <source>
        <dbReference type="Proteomes" id="UP000030765"/>
    </source>
</evidence>
<comment type="subcellular location">
    <subcellularLocation>
        <location evidence="9">Nucleus</location>
        <location evidence="9">Nuclear pore complex</location>
    </subcellularLocation>
    <subcellularLocation>
        <location evidence="9">Nucleus membrane</location>
    </subcellularLocation>
</comment>
<evidence type="ECO:0000256" key="4">
    <source>
        <dbReference type="ARBA" id="ARBA00022927"/>
    </source>
</evidence>
<dbReference type="AlphaFoldDB" id="A0A084VVU0"/>
<accession>A0A084VVU0</accession>
<evidence type="ECO:0000256" key="8">
    <source>
        <dbReference type="ARBA" id="ARBA00023242"/>
    </source>
</evidence>
<dbReference type="OrthoDB" id="3098at2759"/>
<protein>
    <recommendedName>
        <fullName evidence="9">Nuclear pore complex protein</fullName>
    </recommendedName>
</protein>
<feature type="region of interest" description="Disordered" evidence="11">
    <location>
        <begin position="770"/>
        <end position="789"/>
    </location>
</feature>
<keyword evidence="2 9" id="KW-0813">Transport</keyword>
<dbReference type="Gene3D" id="1.20.190.50">
    <property type="match status" value="1"/>
</dbReference>
<evidence type="ECO:0000256" key="10">
    <source>
        <dbReference type="SAM" id="Coils"/>
    </source>
</evidence>
<dbReference type="OMA" id="MAHIVLF"/>
<keyword evidence="8 9" id="KW-0539">Nucleus</keyword>
<gene>
    <name evidence="12" type="ORF">ZHAS_00009779</name>
</gene>
<sequence>MNQLELSLQLLDESAVKSNRGLLRSKGSFRTLQQQQQFTTSFEEPTLSGTLDLLQDVSVYRLGSGAEQDSEMSIIGASTTTHGYTNIKEVTKGLCEEFLEILQRHTSESNVFETIDELIETLNDALTRMELAARKLQMTGRERHLHEDEMWLNAERETWKLMASLYRDRLVTQKTDCEMEDLPLVNSERAIIEHLYAGNENLREYQMIVDWLEKMVLRQNQSFAGTYTNHPVAWENTLHQLLEVGDTAFGSTRELVKSLDPDAPLRENRPLHDLDADDQVRLAKHIFFEIRSGRLEEAQNKCDQCGQSWLAAVLEGWRLHHDSNYGNENPKLERNPIEGNPRRDLWKKFAWKMAESRLLNPYMKASIGALCGHLDSMVEILSNCTWNDMLWAYLKAQIDIRVESEIRSHCIKSYLPMPERYWNGKMSLEQIFGELEAHKNACISLAAKDVDKVIQKYMILDDIPGLMRIVDGWLSDTDEGELVLSQQMLRFLSHFVMCVRQIGKPFQQDIGDRIIKRYVEHLIQLGEPHLVAFYTATLPPVMQLMLYSNFLMTIRTPSSARKRALVEAYNFGLDVPNITVHTVEKYRAAEEDSDAPAPAQGELTDLDREKISSLEWLSFYPEQRGQLLWQANGLIRYFLGRRCIEAAQKTFALVPADTIEQIFTTYGSKDDIPRREEVSIREYLCHQTYLGAIDGYNSWSQLFFNGKPKPPPSVSVTNFTERVTSEHREQAYRKELENWEHRVADATKRARDLLYNVLLFPEAGWLVDPDTHVERPDENDDDDEGDDESDAWRNRAVQMEDLRKLCIPEVVLLLHQLHTLTNHHDECMLLASVLSSESRKLYSVFSKHKLAEVLAKIAESSLTLMNDRKDPFVGEAAKK</sequence>
<comment type="subunit">
    <text evidence="9">Part of the nuclear pore complex (NPC).</text>
</comment>
<keyword evidence="10" id="KW-0175">Coiled coil</keyword>
<dbReference type="Proteomes" id="UP000030765">
    <property type="component" value="Unassembled WGS sequence"/>
</dbReference>
<keyword evidence="6 9" id="KW-0906">Nuclear pore complex</keyword>
<feature type="coiled-coil region" evidence="10">
    <location>
        <begin position="729"/>
        <end position="756"/>
    </location>
</feature>
<dbReference type="GO" id="GO:0000973">
    <property type="term" value="P:post-transcriptional tethering of RNA polymerase II gene DNA at nuclear periphery"/>
    <property type="evidence" value="ECO:0007669"/>
    <property type="project" value="TreeGrafter"/>
</dbReference>
<comment type="function">
    <text evidence="9">Functions as a component of the nuclear pore complex (NPC).</text>
</comment>
<organism evidence="12">
    <name type="scientific">Anopheles sinensis</name>
    <name type="common">Mosquito</name>
    <dbReference type="NCBI Taxonomy" id="74873"/>
    <lineage>
        <taxon>Eukaryota</taxon>
        <taxon>Metazoa</taxon>
        <taxon>Ecdysozoa</taxon>
        <taxon>Arthropoda</taxon>
        <taxon>Hexapoda</taxon>
        <taxon>Insecta</taxon>
        <taxon>Pterygota</taxon>
        <taxon>Neoptera</taxon>
        <taxon>Endopterygota</taxon>
        <taxon>Diptera</taxon>
        <taxon>Nematocera</taxon>
        <taxon>Culicoidea</taxon>
        <taxon>Culicidae</taxon>
        <taxon>Anophelinae</taxon>
        <taxon>Anopheles</taxon>
    </lineage>
</organism>
<reference evidence="13" key="2">
    <citation type="submission" date="2020-05" db="UniProtKB">
        <authorList>
            <consortium name="EnsemblMetazoa"/>
        </authorList>
    </citation>
    <scope>IDENTIFICATION</scope>
</reference>
<evidence type="ECO:0000256" key="11">
    <source>
        <dbReference type="SAM" id="MobiDB-lite"/>
    </source>
</evidence>
<evidence type="ECO:0000256" key="1">
    <source>
        <dbReference type="ARBA" id="ARBA00009510"/>
    </source>
</evidence>
<keyword evidence="4" id="KW-0653">Protein transport</keyword>
<dbReference type="InterPro" id="IPR007252">
    <property type="entry name" value="Nup84/Nup107"/>
</dbReference>
<dbReference type="GO" id="GO:0017056">
    <property type="term" value="F:structural constituent of nuclear pore"/>
    <property type="evidence" value="ECO:0007669"/>
    <property type="project" value="UniProtKB-UniRule"/>
</dbReference>
<evidence type="ECO:0000256" key="2">
    <source>
        <dbReference type="ARBA" id="ARBA00022448"/>
    </source>
</evidence>
<dbReference type="STRING" id="74873.A0A084VVU0"/>
<dbReference type="Pfam" id="PF04121">
    <property type="entry name" value="Nup84_Nup100"/>
    <property type="match status" value="1"/>
</dbReference>
<dbReference type="FunFam" id="1.10.3450.20:FF:000001">
    <property type="entry name" value="Nuclear pore complex protein"/>
    <property type="match status" value="1"/>
</dbReference>
<dbReference type="GO" id="GO:0006406">
    <property type="term" value="P:mRNA export from nucleus"/>
    <property type="evidence" value="ECO:0007669"/>
    <property type="project" value="TreeGrafter"/>
</dbReference>
<name>A0A084VVU0_ANOSI</name>
<keyword evidence="3" id="KW-0509">mRNA transport</keyword>